<reference evidence="2 3" key="1">
    <citation type="journal article" date="2024" name="J Genomics">
        <title>Draft genome sequencing and assembly of Favolaschia claudopus CIRM-BRFM 2984 isolated from oak limbs.</title>
        <authorList>
            <person name="Navarro D."/>
            <person name="Drula E."/>
            <person name="Chaduli D."/>
            <person name="Cazenave R."/>
            <person name="Ahrendt S."/>
            <person name="Wang J."/>
            <person name="Lipzen A."/>
            <person name="Daum C."/>
            <person name="Barry K."/>
            <person name="Grigoriev I.V."/>
            <person name="Favel A."/>
            <person name="Rosso M.N."/>
            <person name="Martin F."/>
        </authorList>
    </citation>
    <scope>NUCLEOTIDE SEQUENCE [LARGE SCALE GENOMIC DNA]</scope>
    <source>
        <strain evidence="2 3">CIRM-BRFM 2984</strain>
    </source>
</reference>
<sequence>MRSLVLSLLHEAANVLIVSPNIILRFDCHRSPELRCRTWTKLPSGGIRVCIVPEECSFIPGISSSMMTRRLRRPPATSRRSSHLRQSPFSATSRIFNTRLSSSSDPPLAHLPPRSAHLHLRRLALVGEYIVLLLRNSGYALAFPQR</sequence>
<organism evidence="2 3">
    <name type="scientific">Favolaschia claudopus</name>
    <dbReference type="NCBI Taxonomy" id="2862362"/>
    <lineage>
        <taxon>Eukaryota</taxon>
        <taxon>Fungi</taxon>
        <taxon>Dikarya</taxon>
        <taxon>Basidiomycota</taxon>
        <taxon>Agaricomycotina</taxon>
        <taxon>Agaricomycetes</taxon>
        <taxon>Agaricomycetidae</taxon>
        <taxon>Agaricales</taxon>
        <taxon>Marasmiineae</taxon>
        <taxon>Mycenaceae</taxon>
        <taxon>Favolaschia</taxon>
    </lineage>
</organism>
<evidence type="ECO:0000256" key="1">
    <source>
        <dbReference type="SAM" id="MobiDB-lite"/>
    </source>
</evidence>
<comment type="caution">
    <text evidence="2">The sequence shown here is derived from an EMBL/GenBank/DDBJ whole genome shotgun (WGS) entry which is preliminary data.</text>
</comment>
<gene>
    <name evidence="2" type="ORF">R3P38DRAFT_3283758</name>
</gene>
<dbReference type="AlphaFoldDB" id="A0AAW0A7A1"/>
<name>A0AAW0A7A1_9AGAR</name>
<proteinExistence type="predicted"/>
<evidence type="ECO:0000313" key="3">
    <source>
        <dbReference type="Proteomes" id="UP001362999"/>
    </source>
</evidence>
<accession>A0AAW0A7A1</accession>
<dbReference type="EMBL" id="JAWWNJ010000081">
    <property type="protein sequence ID" value="KAK7001941.1"/>
    <property type="molecule type" value="Genomic_DNA"/>
</dbReference>
<keyword evidence="3" id="KW-1185">Reference proteome</keyword>
<dbReference type="Proteomes" id="UP001362999">
    <property type="component" value="Unassembled WGS sequence"/>
</dbReference>
<protein>
    <submittedName>
        <fullName evidence="2">Uncharacterized protein</fullName>
    </submittedName>
</protein>
<feature type="region of interest" description="Disordered" evidence="1">
    <location>
        <begin position="69"/>
        <end position="88"/>
    </location>
</feature>
<evidence type="ECO:0000313" key="2">
    <source>
        <dbReference type="EMBL" id="KAK7001941.1"/>
    </source>
</evidence>